<organism evidence="1 2">
    <name type="scientific">Scytonema millei VB511283</name>
    <dbReference type="NCBI Taxonomy" id="1245923"/>
    <lineage>
        <taxon>Bacteria</taxon>
        <taxon>Bacillati</taxon>
        <taxon>Cyanobacteriota</taxon>
        <taxon>Cyanophyceae</taxon>
        <taxon>Nostocales</taxon>
        <taxon>Scytonemataceae</taxon>
        <taxon>Scytonema</taxon>
    </lineage>
</organism>
<evidence type="ECO:0000313" key="1">
    <source>
        <dbReference type="EMBL" id="NHC37291.1"/>
    </source>
</evidence>
<keyword evidence="2" id="KW-1185">Reference proteome</keyword>
<comment type="caution">
    <text evidence="1">The sequence shown here is derived from an EMBL/GenBank/DDBJ whole genome shotgun (WGS) entry which is preliminary data.</text>
</comment>
<accession>A0A9X5I6N4</accession>
<dbReference type="AlphaFoldDB" id="A0A9X5I6N4"/>
<dbReference type="RefSeq" id="WP_132867466.1">
    <property type="nucleotide sequence ID" value="NZ_JTJC03000007.1"/>
</dbReference>
<sequence length="94" mass="11589">MMRTYEQWRNYKELELIRRHPPVKNLLELQILSVLRGFGYFWQDLWCSNNEPQISEITDSTGQTRWKIYEPTSDRTFQLESQQEVLTWLEQRHQ</sequence>
<dbReference type="EMBL" id="JTJC03000007">
    <property type="protein sequence ID" value="NHC37291.1"/>
    <property type="molecule type" value="Genomic_DNA"/>
</dbReference>
<name>A0A9X5I6N4_9CYAN</name>
<gene>
    <name evidence="1" type="ORF">QH73_0022070</name>
</gene>
<reference evidence="1 2" key="1">
    <citation type="journal article" date="2015" name="Genome Announc.">
        <title>Draft Genome Sequence of the Terrestrial Cyanobacterium Scytonema millei VB511283, Isolated from Eastern India.</title>
        <authorList>
            <person name="Sen D."/>
            <person name="Chandrababunaidu M.M."/>
            <person name="Singh D."/>
            <person name="Sanghi N."/>
            <person name="Ghorai A."/>
            <person name="Mishra G.P."/>
            <person name="Madduluri M."/>
            <person name="Adhikary S.P."/>
            <person name="Tripathy S."/>
        </authorList>
    </citation>
    <scope>NUCLEOTIDE SEQUENCE [LARGE SCALE GENOMIC DNA]</scope>
    <source>
        <strain evidence="1 2">VB511283</strain>
    </source>
</reference>
<proteinExistence type="predicted"/>
<dbReference type="Proteomes" id="UP000031532">
    <property type="component" value="Unassembled WGS sequence"/>
</dbReference>
<evidence type="ECO:0000313" key="2">
    <source>
        <dbReference type="Proteomes" id="UP000031532"/>
    </source>
</evidence>
<dbReference type="OrthoDB" id="426136at2"/>
<protein>
    <submittedName>
        <fullName evidence="1">Uncharacterized protein</fullName>
    </submittedName>
</protein>